<protein>
    <submittedName>
        <fullName evidence="2">DUF3618 domain-containing protein</fullName>
    </submittedName>
</protein>
<keyword evidence="1" id="KW-0472">Membrane</keyword>
<evidence type="ECO:0000313" key="2">
    <source>
        <dbReference type="EMBL" id="NMR19710.1"/>
    </source>
</evidence>
<evidence type="ECO:0000256" key="1">
    <source>
        <dbReference type="SAM" id="Phobius"/>
    </source>
</evidence>
<dbReference type="EMBL" id="JABCJJ010000006">
    <property type="protein sequence ID" value="NMR19710.1"/>
    <property type="molecule type" value="Genomic_DNA"/>
</dbReference>
<keyword evidence="3" id="KW-1185">Reference proteome</keyword>
<dbReference type="Pfam" id="PF12277">
    <property type="entry name" value="DUF3618"/>
    <property type="match status" value="1"/>
</dbReference>
<evidence type="ECO:0000313" key="3">
    <source>
        <dbReference type="Proteomes" id="UP000562124"/>
    </source>
</evidence>
<dbReference type="Proteomes" id="UP000562124">
    <property type="component" value="Unassembled WGS sequence"/>
</dbReference>
<dbReference type="RefSeq" id="WP_169324085.1">
    <property type="nucleotide sequence ID" value="NZ_JABCJJ010000006.1"/>
</dbReference>
<proteinExistence type="predicted"/>
<keyword evidence="1" id="KW-0812">Transmembrane</keyword>
<feature type="transmembrane region" description="Helical" evidence="1">
    <location>
        <begin position="71"/>
        <end position="88"/>
    </location>
</feature>
<keyword evidence="1" id="KW-1133">Transmembrane helix</keyword>
<reference evidence="2 3" key="1">
    <citation type="submission" date="2020-04" db="EMBL/GenBank/DDBJ databases">
        <title>Sequencing and Assembly of C. fimi.</title>
        <authorList>
            <person name="Ramsey A.R."/>
        </authorList>
    </citation>
    <scope>NUCLEOTIDE SEQUENCE [LARGE SCALE GENOMIC DNA]</scope>
    <source>
        <strain evidence="2 3">SB</strain>
    </source>
</reference>
<accession>A0A7Y0QGY6</accession>
<comment type="caution">
    <text evidence="2">The sequence shown here is derived from an EMBL/GenBank/DDBJ whole genome shotgun (WGS) entry which is preliminary data.</text>
</comment>
<dbReference type="AlphaFoldDB" id="A0A7Y0QGY6"/>
<dbReference type="InterPro" id="IPR022062">
    <property type="entry name" value="DUF3618"/>
</dbReference>
<name>A0A7Y0QGY6_CELFI</name>
<sequence length="91" mass="9601">MSSPAGSPTPRDIEAELERNRAELAATIDELTYRLDPRVKANEAVGRAKQMLHDAGTDPATAPEARNRARVVLGVAAAAVLGLVVAVARKD</sequence>
<organism evidence="2 3">
    <name type="scientific">Cellulomonas fimi</name>
    <dbReference type="NCBI Taxonomy" id="1708"/>
    <lineage>
        <taxon>Bacteria</taxon>
        <taxon>Bacillati</taxon>
        <taxon>Actinomycetota</taxon>
        <taxon>Actinomycetes</taxon>
        <taxon>Micrococcales</taxon>
        <taxon>Cellulomonadaceae</taxon>
        <taxon>Cellulomonas</taxon>
    </lineage>
</organism>
<gene>
    <name evidence="2" type="ORF">HIR71_05640</name>
</gene>